<keyword evidence="12" id="KW-1185">Reference proteome</keyword>
<dbReference type="GO" id="GO:0006631">
    <property type="term" value="P:fatty acid metabolic process"/>
    <property type="evidence" value="ECO:0007669"/>
    <property type="project" value="InterPro"/>
</dbReference>
<dbReference type="GO" id="GO:0005737">
    <property type="term" value="C:cytoplasm"/>
    <property type="evidence" value="ECO:0007669"/>
    <property type="project" value="UniProtKB-SubCell"/>
</dbReference>
<feature type="binding site" evidence="7">
    <location>
        <begin position="12"/>
        <end position="17"/>
    </location>
    <ligand>
        <name>NAD(+)</name>
        <dbReference type="ChEBI" id="CHEBI:57540"/>
    </ligand>
</feature>
<evidence type="ECO:0000256" key="1">
    <source>
        <dbReference type="ARBA" id="ARBA00004496"/>
    </source>
</evidence>
<dbReference type="InterPro" id="IPR006108">
    <property type="entry name" value="3HC_DH_C"/>
</dbReference>
<dbReference type="EC" id="1.1.1.108" evidence="7"/>
<evidence type="ECO:0000256" key="6">
    <source>
        <dbReference type="ARBA" id="ARBA00023027"/>
    </source>
</evidence>
<dbReference type="GO" id="GO:0070403">
    <property type="term" value="F:NAD+ binding"/>
    <property type="evidence" value="ECO:0007669"/>
    <property type="project" value="InterPro"/>
</dbReference>
<dbReference type="Pfam" id="PF00725">
    <property type="entry name" value="3HCDH"/>
    <property type="match status" value="1"/>
</dbReference>
<dbReference type="Pfam" id="PF02737">
    <property type="entry name" value="3HCDH_N"/>
    <property type="match status" value="1"/>
</dbReference>
<evidence type="ECO:0000259" key="9">
    <source>
        <dbReference type="Pfam" id="PF00725"/>
    </source>
</evidence>
<comment type="similarity">
    <text evidence="7">Belongs to the 3-hydroxyacyl-CoA dehydrogenase family. L-carnitine dehydrogenase subfamily.</text>
</comment>
<evidence type="ECO:0000256" key="2">
    <source>
        <dbReference type="ARBA" id="ARBA00004855"/>
    </source>
</evidence>
<comment type="function">
    <text evidence="7">Catalyzes the NAD(+)-dependent oxidation of L-carnitine to 3-dehydrocarnitine.</text>
</comment>
<dbReference type="HAMAP" id="MF_02129">
    <property type="entry name" value="L_carnitine_dehydrog"/>
    <property type="match status" value="1"/>
</dbReference>
<sequence length="327" mass="35229">MSDLPRKAAILGAGVIGSGWLARLIDSGVACSVFDPAPNAEAKIAPVLDNAERAAAALIDAPRPAKGAWSLVGSIAEAVAGADLIVEAVPERLDVKHATYREIEAANTDGIIASSTSGFRPSVLQEGMARPERLIVAHPFNPVYLLPLVEIVGGAATDKAVIDRAMALYTELGMKPLHLKVEIDAFVADRLMEALWREALWLVKDGVATTQEIDDAIRYGCGLRWAQMGTFQTFHIAGGEAGMRHFMEQFGPALAWPWTKLMDVPEMTPELVDRIAEQSVTQADGRTPRDLEKIRDDNLVAILKALRGTGWGAGQVLADHEARLRGK</sequence>
<evidence type="ECO:0000256" key="5">
    <source>
        <dbReference type="ARBA" id="ARBA00023002"/>
    </source>
</evidence>
<evidence type="ECO:0000313" key="11">
    <source>
        <dbReference type="EMBL" id="SDF53703.1"/>
    </source>
</evidence>
<comment type="catalytic activity">
    <reaction evidence="7">
        <text>carnitine + NAD(+) = 3-dehydrocarnitine + NADH + H(+)</text>
        <dbReference type="Rhea" id="RHEA:19265"/>
        <dbReference type="ChEBI" id="CHEBI:15378"/>
        <dbReference type="ChEBI" id="CHEBI:17126"/>
        <dbReference type="ChEBI" id="CHEBI:57540"/>
        <dbReference type="ChEBI" id="CHEBI:57885"/>
        <dbReference type="ChEBI" id="CHEBI:57945"/>
        <dbReference type="EC" id="1.1.1.108"/>
    </reaction>
</comment>
<dbReference type="GO" id="GO:0047728">
    <property type="term" value="F:carnitine 3-dehydrogenase activity"/>
    <property type="evidence" value="ECO:0007669"/>
    <property type="project" value="UniProtKB-UniRule"/>
</dbReference>
<dbReference type="OrthoDB" id="9803287at2"/>
<dbReference type="UniPathway" id="UPA00117"/>
<organism evidence="11 12">
    <name type="scientific">Thalassobaculum litoreum DSM 18839</name>
    <dbReference type="NCBI Taxonomy" id="1123362"/>
    <lineage>
        <taxon>Bacteria</taxon>
        <taxon>Pseudomonadati</taxon>
        <taxon>Pseudomonadota</taxon>
        <taxon>Alphaproteobacteria</taxon>
        <taxon>Rhodospirillales</taxon>
        <taxon>Thalassobaculaceae</taxon>
        <taxon>Thalassobaculum</taxon>
    </lineage>
</organism>
<keyword evidence="5 7" id="KW-0560">Oxidoreductase</keyword>
<feature type="site" description="Important for catalytic activity" evidence="8">
    <location>
        <position position="138"/>
    </location>
</feature>
<evidence type="ECO:0000313" key="12">
    <source>
        <dbReference type="Proteomes" id="UP000198615"/>
    </source>
</evidence>
<dbReference type="InterPro" id="IPR008927">
    <property type="entry name" value="6-PGluconate_DH-like_C_sf"/>
</dbReference>
<comment type="subcellular location">
    <subcellularLocation>
        <location evidence="1 7">Cytoplasm</location>
    </subcellularLocation>
</comment>
<dbReference type="InterPro" id="IPR036291">
    <property type="entry name" value="NAD(P)-bd_dom_sf"/>
</dbReference>
<dbReference type="PANTHER" id="PTHR48075:SF5">
    <property type="entry name" value="3-HYDROXYBUTYRYL-COA DEHYDROGENASE"/>
    <property type="match status" value="1"/>
</dbReference>
<dbReference type="EMBL" id="FNBW01000004">
    <property type="protein sequence ID" value="SDF53703.1"/>
    <property type="molecule type" value="Genomic_DNA"/>
</dbReference>
<reference evidence="11 12" key="1">
    <citation type="submission" date="2016-10" db="EMBL/GenBank/DDBJ databases">
        <authorList>
            <person name="Varghese N."/>
            <person name="Submissions S."/>
        </authorList>
    </citation>
    <scope>NUCLEOTIDE SEQUENCE [LARGE SCALE GENOMIC DNA]</scope>
    <source>
        <strain evidence="11 12">DSM 18839</strain>
    </source>
</reference>
<evidence type="ECO:0000256" key="7">
    <source>
        <dbReference type="HAMAP-Rule" id="MF_02129"/>
    </source>
</evidence>
<feature type="domain" description="3-hydroxyacyl-CoA dehydrogenase NAD binding" evidence="10">
    <location>
        <begin position="7"/>
        <end position="180"/>
    </location>
</feature>
<dbReference type="Proteomes" id="UP000198615">
    <property type="component" value="Unassembled WGS sequence"/>
</dbReference>
<keyword evidence="6 7" id="KW-0520">NAD</keyword>
<dbReference type="InterPro" id="IPR026578">
    <property type="entry name" value="L-carnitine_dehydrogenase"/>
</dbReference>
<evidence type="ECO:0000256" key="4">
    <source>
        <dbReference type="ARBA" id="ARBA00022490"/>
    </source>
</evidence>
<dbReference type="Gene3D" id="3.40.50.720">
    <property type="entry name" value="NAD(P)-binding Rossmann-like Domain"/>
    <property type="match status" value="1"/>
</dbReference>
<name>A0A8G2BGN1_9PROT</name>
<dbReference type="SUPFAM" id="SSF48179">
    <property type="entry name" value="6-phosphogluconate dehydrogenase C-terminal domain-like"/>
    <property type="match status" value="1"/>
</dbReference>
<accession>A0A8G2BGN1</accession>
<dbReference type="InterPro" id="IPR006176">
    <property type="entry name" value="3-OHacyl-CoA_DH_NAD-bd"/>
</dbReference>
<comment type="subunit">
    <text evidence="3 7">Homodimer.</text>
</comment>
<dbReference type="PIRSF" id="PIRSF000105">
    <property type="entry name" value="HCDH"/>
    <property type="match status" value="1"/>
</dbReference>
<comment type="pathway">
    <text evidence="2 7">Amine and polyamine metabolism; carnitine metabolism.</text>
</comment>
<dbReference type="PANTHER" id="PTHR48075">
    <property type="entry name" value="3-HYDROXYACYL-COA DEHYDROGENASE FAMILY PROTEIN"/>
    <property type="match status" value="1"/>
</dbReference>
<dbReference type="RefSeq" id="WP_093149446.1">
    <property type="nucleotide sequence ID" value="NZ_FNBW01000004.1"/>
</dbReference>
<gene>
    <name evidence="11" type="ORF">SAMN05660686_01582</name>
</gene>
<dbReference type="InterPro" id="IPR013328">
    <property type="entry name" value="6PGD_dom2"/>
</dbReference>
<comment type="caution">
    <text evidence="11">The sequence shown here is derived from an EMBL/GenBank/DDBJ whole genome shotgun (WGS) entry which is preliminary data.</text>
</comment>
<dbReference type="GO" id="GO:0009437">
    <property type="term" value="P:carnitine metabolic process"/>
    <property type="evidence" value="ECO:0007669"/>
    <property type="project" value="UniProtKB-UniRule"/>
</dbReference>
<feature type="domain" description="3-hydroxyacyl-CoA dehydrogenase C-terminal" evidence="9">
    <location>
        <begin position="186"/>
        <end position="253"/>
    </location>
</feature>
<dbReference type="AlphaFoldDB" id="A0A8G2BGN1"/>
<dbReference type="SUPFAM" id="SSF51735">
    <property type="entry name" value="NAD(P)-binding Rossmann-fold domains"/>
    <property type="match status" value="1"/>
</dbReference>
<keyword evidence="4 7" id="KW-0963">Cytoplasm</keyword>
<evidence type="ECO:0000256" key="8">
    <source>
        <dbReference type="PIRSR" id="PIRSR000105-1"/>
    </source>
</evidence>
<proteinExistence type="inferred from homology"/>
<evidence type="ECO:0000259" key="10">
    <source>
        <dbReference type="Pfam" id="PF02737"/>
    </source>
</evidence>
<protein>
    <recommendedName>
        <fullName evidence="7">L-carnitine dehydrogenase</fullName>
        <shortName evidence="7">CDH</shortName>
        <shortName evidence="7">L-CDH</shortName>
        <ecNumber evidence="7">1.1.1.108</ecNumber>
    </recommendedName>
</protein>
<dbReference type="Gene3D" id="1.10.1040.10">
    <property type="entry name" value="N-(1-d-carboxylethyl)-l-norvaline Dehydrogenase, domain 2"/>
    <property type="match status" value="1"/>
</dbReference>
<dbReference type="InterPro" id="IPR022694">
    <property type="entry name" value="3-OHacyl-CoA_DH"/>
</dbReference>
<evidence type="ECO:0000256" key="3">
    <source>
        <dbReference type="ARBA" id="ARBA00011738"/>
    </source>
</evidence>